<keyword evidence="3" id="KW-1185">Reference proteome</keyword>
<evidence type="ECO:0008006" key="4">
    <source>
        <dbReference type="Google" id="ProtNLM"/>
    </source>
</evidence>
<evidence type="ECO:0000313" key="3">
    <source>
        <dbReference type="Proteomes" id="UP000297245"/>
    </source>
</evidence>
<sequence>MSMTEAAFYYAGLPSAPILVARTSTTPWKAPTGPEAYPRRKELRPAGRHALVEVWEDNLAFKIHALLENVMWTSTDIVRIGYADELELSSAPPPPVILWIVQEVLLEEHGITDVDVEIRESVVTRSDSAGPKFFSSTRAYSSDPVDGICTPLTTALGFPISAQSTPWFQGTGGFFVTEGADTKRLLLITARHVVFTPDMDDNEHFEHRDNSECRHNVTVFGNTGFERYLESIQTEIEGQTFMIKHQEGRIRAVEGKNDPLANKKRQKAQFALEEAKEAVEELKTFYQDVSTQWATPESRVLGHVVLSPPISVNVGGEGYTEDWAVIEVDASKVDSSNFSGNAIDLGNLISPDKFTNMIDPNPQNRHSFTYPYDHILRLKGTIPDNEMRHPTAFDQNGEPCLVVIKRGNATGLTVGRATNICSYVRYYNDGMRSSEPSKEWTILPFDSKSGSFSDKGDSGSVIVDGRGRMGGLLIGGTGKNTQCLDLTYATPIDFLLRRMESRGLCKPNVDLAFAG</sequence>
<feature type="coiled-coil region" evidence="1">
    <location>
        <begin position="261"/>
        <end position="292"/>
    </location>
</feature>
<dbReference type="SUPFAM" id="SSF50494">
    <property type="entry name" value="Trypsin-like serine proteases"/>
    <property type="match status" value="1"/>
</dbReference>
<dbReference type="AlphaFoldDB" id="A0A4S8MKI3"/>
<organism evidence="2 3">
    <name type="scientific">Dendrothele bispora (strain CBS 962.96)</name>
    <dbReference type="NCBI Taxonomy" id="1314807"/>
    <lineage>
        <taxon>Eukaryota</taxon>
        <taxon>Fungi</taxon>
        <taxon>Dikarya</taxon>
        <taxon>Basidiomycota</taxon>
        <taxon>Agaricomycotina</taxon>
        <taxon>Agaricomycetes</taxon>
        <taxon>Agaricomycetidae</taxon>
        <taxon>Agaricales</taxon>
        <taxon>Agaricales incertae sedis</taxon>
        <taxon>Dendrothele</taxon>
    </lineage>
</organism>
<accession>A0A4S8MKI3</accession>
<keyword evidence="1" id="KW-0175">Coiled coil</keyword>
<dbReference type="OrthoDB" id="5424209at2759"/>
<protein>
    <recommendedName>
        <fullName evidence="4">Peptidase S1 domain-containing protein</fullName>
    </recommendedName>
</protein>
<dbReference type="Proteomes" id="UP000297245">
    <property type="component" value="Unassembled WGS sequence"/>
</dbReference>
<proteinExistence type="predicted"/>
<reference evidence="2 3" key="1">
    <citation type="journal article" date="2019" name="Nat. Ecol. Evol.">
        <title>Megaphylogeny resolves global patterns of mushroom evolution.</title>
        <authorList>
            <person name="Varga T."/>
            <person name="Krizsan K."/>
            <person name="Foldi C."/>
            <person name="Dima B."/>
            <person name="Sanchez-Garcia M."/>
            <person name="Sanchez-Ramirez S."/>
            <person name="Szollosi G.J."/>
            <person name="Szarkandi J.G."/>
            <person name="Papp V."/>
            <person name="Albert L."/>
            <person name="Andreopoulos W."/>
            <person name="Angelini C."/>
            <person name="Antonin V."/>
            <person name="Barry K.W."/>
            <person name="Bougher N.L."/>
            <person name="Buchanan P."/>
            <person name="Buyck B."/>
            <person name="Bense V."/>
            <person name="Catcheside P."/>
            <person name="Chovatia M."/>
            <person name="Cooper J."/>
            <person name="Damon W."/>
            <person name="Desjardin D."/>
            <person name="Finy P."/>
            <person name="Geml J."/>
            <person name="Haridas S."/>
            <person name="Hughes K."/>
            <person name="Justo A."/>
            <person name="Karasinski D."/>
            <person name="Kautmanova I."/>
            <person name="Kiss B."/>
            <person name="Kocsube S."/>
            <person name="Kotiranta H."/>
            <person name="LaButti K.M."/>
            <person name="Lechner B.E."/>
            <person name="Liimatainen K."/>
            <person name="Lipzen A."/>
            <person name="Lukacs Z."/>
            <person name="Mihaltcheva S."/>
            <person name="Morgado L.N."/>
            <person name="Niskanen T."/>
            <person name="Noordeloos M.E."/>
            <person name="Ohm R.A."/>
            <person name="Ortiz-Santana B."/>
            <person name="Ovrebo C."/>
            <person name="Racz N."/>
            <person name="Riley R."/>
            <person name="Savchenko A."/>
            <person name="Shiryaev A."/>
            <person name="Soop K."/>
            <person name="Spirin V."/>
            <person name="Szebenyi C."/>
            <person name="Tomsovsky M."/>
            <person name="Tulloss R.E."/>
            <person name="Uehling J."/>
            <person name="Grigoriev I.V."/>
            <person name="Vagvolgyi C."/>
            <person name="Papp T."/>
            <person name="Martin F.M."/>
            <person name="Miettinen O."/>
            <person name="Hibbett D.S."/>
            <person name="Nagy L.G."/>
        </authorList>
    </citation>
    <scope>NUCLEOTIDE SEQUENCE [LARGE SCALE GENOMIC DNA]</scope>
    <source>
        <strain evidence="2 3">CBS 962.96</strain>
    </source>
</reference>
<evidence type="ECO:0000256" key="1">
    <source>
        <dbReference type="SAM" id="Coils"/>
    </source>
</evidence>
<evidence type="ECO:0000313" key="2">
    <source>
        <dbReference type="EMBL" id="THV02724.1"/>
    </source>
</evidence>
<dbReference type="EMBL" id="ML179074">
    <property type="protein sequence ID" value="THV02724.1"/>
    <property type="molecule type" value="Genomic_DNA"/>
</dbReference>
<name>A0A4S8MKI3_DENBC</name>
<gene>
    <name evidence="2" type="ORF">K435DRAFT_836237</name>
</gene>
<dbReference type="InterPro" id="IPR009003">
    <property type="entry name" value="Peptidase_S1_PA"/>
</dbReference>